<feature type="domain" description="ABC transmembrane type-1" evidence="10">
    <location>
        <begin position="379"/>
        <end position="569"/>
    </location>
</feature>
<feature type="transmembrane region" description="Helical" evidence="8">
    <location>
        <begin position="124"/>
        <end position="146"/>
    </location>
</feature>
<feature type="transmembrane region" description="Helical" evidence="8">
    <location>
        <begin position="510"/>
        <end position="531"/>
    </location>
</feature>
<evidence type="ECO:0000256" key="3">
    <source>
        <dbReference type="ARBA" id="ARBA00022475"/>
    </source>
</evidence>
<feature type="transmembrane region" description="Helical" evidence="8">
    <location>
        <begin position="225"/>
        <end position="247"/>
    </location>
</feature>
<feature type="domain" description="ABC transmembrane type-1" evidence="10">
    <location>
        <begin position="79"/>
        <end position="293"/>
    </location>
</feature>
<feature type="transmembrane region" description="Helical" evidence="8">
    <location>
        <begin position="421"/>
        <end position="439"/>
    </location>
</feature>
<comment type="caution">
    <text evidence="11">The sequence shown here is derived from an EMBL/GenBank/DDBJ whole genome shotgun (WGS) entry which is preliminary data.</text>
</comment>
<feature type="region of interest" description="Disordered" evidence="9">
    <location>
        <begin position="1"/>
        <end position="21"/>
    </location>
</feature>
<evidence type="ECO:0000256" key="2">
    <source>
        <dbReference type="ARBA" id="ARBA00022448"/>
    </source>
</evidence>
<feature type="transmembrane region" description="Helical" evidence="8">
    <location>
        <begin position="166"/>
        <end position="188"/>
    </location>
</feature>
<accession>A0ABU3PR54</accession>
<dbReference type="Pfam" id="PF00528">
    <property type="entry name" value="BPD_transp_1"/>
    <property type="match status" value="2"/>
</dbReference>
<reference evidence="11 12" key="1">
    <citation type="submission" date="2023-08" db="EMBL/GenBank/DDBJ databases">
        <title>Nocardioides seae sp. nov., a bacterium isolated from a soil.</title>
        <authorList>
            <person name="Wang X."/>
        </authorList>
    </citation>
    <scope>NUCLEOTIDE SEQUENCE [LARGE SCALE GENOMIC DNA]</scope>
    <source>
        <strain evidence="11 12">YZH12</strain>
    </source>
</reference>
<keyword evidence="3" id="KW-1003">Cell membrane</keyword>
<evidence type="ECO:0000313" key="11">
    <source>
        <dbReference type="EMBL" id="MDT9591708.1"/>
    </source>
</evidence>
<organism evidence="11 12">
    <name type="scientific">Nocardioides imazamoxiresistens</name>
    <dbReference type="NCBI Taxonomy" id="3231893"/>
    <lineage>
        <taxon>Bacteria</taxon>
        <taxon>Bacillati</taxon>
        <taxon>Actinomycetota</taxon>
        <taxon>Actinomycetes</taxon>
        <taxon>Propionibacteriales</taxon>
        <taxon>Nocardioidaceae</taxon>
        <taxon>Nocardioides</taxon>
    </lineage>
</organism>
<evidence type="ECO:0000256" key="1">
    <source>
        <dbReference type="ARBA" id="ARBA00004429"/>
    </source>
</evidence>
<keyword evidence="6 8" id="KW-1133">Transmembrane helix</keyword>
<dbReference type="PANTHER" id="PTHR43357:SF4">
    <property type="entry name" value="INNER MEMBRANE ABC TRANSPORTER PERMEASE PROTEIN YDCV"/>
    <property type="match status" value="1"/>
</dbReference>
<feature type="transmembrane region" description="Helical" evidence="8">
    <location>
        <begin position="551"/>
        <end position="572"/>
    </location>
</feature>
<feature type="transmembrane region" description="Helical" evidence="8">
    <location>
        <begin position="378"/>
        <end position="400"/>
    </location>
</feature>
<feature type="transmembrane region" description="Helical" evidence="8">
    <location>
        <begin position="445"/>
        <end position="466"/>
    </location>
</feature>
<name>A0ABU3PR54_9ACTN</name>
<dbReference type="RefSeq" id="WP_315730705.1">
    <property type="nucleotide sequence ID" value="NZ_JAVYII010000001.1"/>
</dbReference>
<dbReference type="SUPFAM" id="SSF161098">
    <property type="entry name" value="MetI-like"/>
    <property type="match status" value="2"/>
</dbReference>
<dbReference type="InterPro" id="IPR035906">
    <property type="entry name" value="MetI-like_sf"/>
</dbReference>
<evidence type="ECO:0000259" key="10">
    <source>
        <dbReference type="PROSITE" id="PS50928"/>
    </source>
</evidence>
<evidence type="ECO:0000256" key="9">
    <source>
        <dbReference type="SAM" id="MobiDB-lite"/>
    </source>
</evidence>
<feature type="transmembrane region" description="Helical" evidence="8">
    <location>
        <begin position="275"/>
        <end position="292"/>
    </location>
</feature>
<feature type="transmembrane region" description="Helical" evidence="8">
    <location>
        <begin position="83"/>
        <end position="103"/>
    </location>
</feature>
<evidence type="ECO:0000256" key="4">
    <source>
        <dbReference type="ARBA" id="ARBA00022519"/>
    </source>
</evidence>
<dbReference type="EMBL" id="JAVYII010000001">
    <property type="protein sequence ID" value="MDT9591708.1"/>
    <property type="molecule type" value="Genomic_DNA"/>
</dbReference>
<comment type="similarity">
    <text evidence="8">Belongs to the binding-protein-dependent transport system permease family.</text>
</comment>
<dbReference type="PROSITE" id="PS50928">
    <property type="entry name" value="ABC_TM1"/>
    <property type="match status" value="2"/>
</dbReference>
<dbReference type="InterPro" id="IPR000515">
    <property type="entry name" value="MetI-like"/>
</dbReference>
<sequence>MSAPTLERPAPAAPPPARAPRRRPDGFRVFGWAVSALVCVAILYPLVIILGDVLGIGEEPSMAGEIWSEATSEPALETLRTTVLLVVPAGVAALLIASLLAWVNERTDARIGLLADVTPILPMFIPPVAGAIGWVFLAAPSAGLLNGAIEGFFGLFGADVDGPLNIFTWQGLFFVYVLDLVPFAYITLAAGFRNLDPVAEEAARISGAGPLETFRRVTLPSLGPSIGGALLIVMAIGFALFSTPIVIGTQAGVDVLSIEVVEAMTRSFPAEEAKALGYGLLLLLMVTLAWLLQRRFVRGGGHATVGGKGLNSQPTRLGPFRHVARAFMVLYLLGASVLPILALVIVSLERFWTASVPWGDLTLDNYRNLLSNAIVVDALRNSVIVGVCCATIGMALAAVVARITHGETSRWTGVVEGVTRVPAAVPILVLSLAFIAAFVGEPFRIGGTTLLLVLAYTVIFFPHAVVNASSAYLQVGPQLREAGAVFGVSEGRTFLRVQLPLMLPGLTSGWAFLFVLVAGDVTVASLLAGTGNPVAGFVILDRYNTGTYPPLAAMAVLTTLLTTVVVTLALLFSRWQRNRTTAGVRRRAVAAAGTPTP</sequence>
<dbReference type="PANTHER" id="PTHR43357">
    <property type="entry name" value="INNER MEMBRANE ABC TRANSPORTER PERMEASE PROTEIN YDCV"/>
    <property type="match status" value="1"/>
</dbReference>
<keyword evidence="4" id="KW-0997">Cell inner membrane</keyword>
<protein>
    <submittedName>
        <fullName evidence="11">ABC transporter permease subunit</fullName>
    </submittedName>
</protein>
<keyword evidence="7 8" id="KW-0472">Membrane</keyword>
<evidence type="ECO:0000256" key="8">
    <source>
        <dbReference type="RuleBase" id="RU363032"/>
    </source>
</evidence>
<gene>
    <name evidence="11" type="ORF">RDV89_01420</name>
</gene>
<feature type="transmembrane region" description="Helical" evidence="8">
    <location>
        <begin position="326"/>
        <end position="348"/>
    </location>
</feature>
<keyword evidence="5 8" id="KW-0812">Transmembrane</keyword>
<evidence type="ECO:0000256" key="6">
    <source>
        <dbReference type="ARBA" id="ARBA00022989"/>
    </source>
</evidence>
<evidence type="ECO:0000313" key="12">
    <source>
        <dbReference type="Proteomes" id="UP001268542"/>
    </source>
</evidence>
<comment type="subcellular location">
    <subcellularLocation>
        <location evidence="1">Cell inner membrane</location>
        <topology evidence="1">Multi-pass membrane protein</topology>
    </subcellularLocation>
    <subcellularLocation>
        <location evidence="8">Cell membrane</location>
        <topology evidence="8">Multi-pass membrane protein</topology>
    </subcellularLocation>
</comment>
<proteinExistence type="inferred from homology"/>
<evidence type="ECO:0000256" key="7">
    <source>
        <dbReference type="ARBA" id="ARBA00023136"/>
    </source>
</evidence>
<dbReference type="Proteomes" id="UP001268542">
    <property type="component" value="Unassembled WGS sequence"/>
</dbReference>
<feature type="transmembrane region" description="Helical" evidence="8">
    <location>
        <begin position="29"/>
        <end position="51"/>
    </location>
</feature>
<dbReference type="CDD" id="cd06261">
    <property type="entry name" value="TM_PBP2"/>
    <property type="match status" value="2"/>
</dbReference>
<keyword evidence="2 8" id="KW-0813">Transport</keyword>
<dbReference type="Gene3D" id="1.10.3720.10">
    <property type="entry name" value="MetI-like"/>
    <property type="match status" value="2"/>
</dbReference>
<evidence type="ECO:0000256" key="5">
    <source>
        <dbReference type="ARBA" id="ARBA00022692"/>
    </source>
</evidence>
<keyword evidence="12" id="KW-1185">Reference proteome</keyword>